<gene>
    <name evidence="1" type="ORF">RR49_02451</name>
</gene>
<evidence type="ECO:0008006" key="3">
    <source>
        <dbReference type="Google" id="ProtNLM"/>
    </source>
</evidence>
<dbReference type="PATRIC" id="fig|400772.4.peg.2464"/>
<dbReference type="RefSeq" id="WP_045248365.1">
    <property type="nucleotide sequence ID" value="NZ_JYIY01000079.1"/>
</dbReference>
<accession>A0A0F0LPU3</accession>
<proteinExistence type="predicted"/>
<comment type="caution">
    <text evidence="1">The sequence shown here is derived from an EMBL/GenBank/DDBJ whole genome shotgun (WGS) entry which is preliminary data.</text>
</comment>
<keyword evidence="2" id="KW-1185">Reference proteome</keyword>
<dbReference type="AlphaFoldDB" id="A0A0F0LPU3"/>
<name>A0A0F0LPU3_9MICO</name>
<reference evidence="1 2" key="1">
    <citation type="submission" date="2015-02" db="EMBL/GenBank/DDBJ databases">
        <title>Draft genome sequences of ten Microbacterium spp. with emphasis on heavy metal contaminated environments.</title>
        <authorList>
            <person name="Corretto E."/>
        </authorList>
    </citation>
    <scope>NUCLEOTIDE SEQUENCE [LARGE SCALE GENOMIC DNA]</scope>
    <source>
        <strain evidence="1 2">DSM 18659</strain>
    </source>
</reference>
<protein>
    <recommendedName>
        <fullName evidence="3">ESX-1 secretion-associated protein</fullName>
    </recommendedName>
</protein>
<sequence>MTAANQRIVLDGDVLQAQETLLREASAELDRAAARTATPLGPIAFGALAQGLLVPATTALASHTRDLLIVAHTLSDRMADGASHAGTAFARVEDDATTTFTGTEP</sequence>
<dbReference type="EMBL" id="JYIY01000079">
    <property type="protein sequence ID" value="KJL35232.1"/>
    <property type="molecule type" value="Genomic_DNA"/>
</dbReference>
<dbReference type="OrthoDB" id="5076935at2"/>
<evidence type="ECO:0000313" key="2">
    <source>
        <dbReference type="Proteomes" id="UP000033451"/>
    </source>
</evidence>
<dbReference type="STRING" id="400772.RR49_02451"/>
<organism evidence="1 2">
    <name type="scientific">Microbacterium ginsengisoli</name>
    <dbReference type="NCBI Taxonomy" id="400772"/>
    <lineage>
        <taxon>Bacteria</taxon>
        <taxon>Bacillati</taxon>
        <taxon>Actinomycetota</taxon>
        <taxon>Actinomycetes</taxon>
        <taxon>Micrococcales</taxon>
        <taxon>Microbacteriaceae</taxon>
        <taxon>Microbacterium</taxon>
    </lineage>
</organism>
<dbReference type="Proteomes" id="UP000033451">
    <property type="component" value="Unassembled WGS sequence"/>
</dbReference>
<evidence type="ECO:0000313" key="1">
    <source>
        <dbReference type="EMBL" id="KJL35232.1"/>
    </source>
</evidence>